<keyword evidence="1" id="KW-0812">Transmembrane</keyword>
<reference evidence="2 3" key="1">
    <citation type="submission" date="2020-12" db="EMBL/GenBank/DDBJ databases">
        <title>Concerted genomic and epigenomic changes stabilize Arabidopsis allopolyploids.</title>
        <authorList>
            <person name="Chen Z."/>
        </authorList>
    </citation>
    <scope>NUCLEOTIDE SEQUENCE [LARGE SCALE GENOMIC DNA]</scope>
    <source>
        <strain evidence="2">As9502</strain>
        <tissue evidence="2">Leaf</tissue>
    </source>
</reference>
<dbReference type="EMBL" id="JAEFBJ010000008">
    <property type="protein sequence ID" value="KAG7581537.1"/>
    <property type="molecule type" value="Genomic_DNA"/>
</dbReference>
<evidence type="ECO:0000313" key="2">
    <source>
        <dbReference type="EMBL" id="KAG7581537.1"/>
    </source>
</evidence>
<dbReference type="AlphaFoldDB" id="A0A8T2B2U7"/>
<feature type="transmembrane region" description="Helical" evidence="1">
    <location>
        <begin position="40"/>
        <end position="59"/>
    </location>
</feature>
<keyword evidence="1" id="KW-1133">Transmembrane helix</keyword>
<keyword evidence="1" id="KW-0472">Membrane</keyword>
<sequence length="62" mass="7114">SGPTKPARAEREEPSLLLLQSELESFPIVPRARRRILQNCHVSLALILVNVLVFLFFWIDVD</sequence>
<protein>
    <submittedName>
        <fullName evidence="2">Uncharacterized protein</fullName>
    </submittedName>
</protein>
<proteinExistence type="predicted"/>
<feature type="non-terminal residue" evidence="2">
    <location>
        <position position="1"/>
    </location>
</feature>
<organism evidence="2 3">
    <name type="scientific">Arabidopsis suecica</name>
    <name type="common">Swedish thale-cress</name>
    <name type="synonym">Cardaminopsis suecica</name>
    <dbReference type="NCBI Taxonomy" id="45249"/>
    <lineage>
        <taxon>Eukaryota</taxon>
        <taxon>Viridiplantae</taxon>
        <taxon>Streptophyta</taxon>
        <taxon>Embryophyta</taxon>
        <taxon>Tracheophyta</taxon>
        <taxon>Spermatophyta</taxon>
        <taxon>Magnoliopsida</taxon>
        <taxon>eudicotyledons</taxon>
        <taxon>Gunneridae</taxon>
        <taxon>Pentapetalae</taxon>
        <taxon>rosids</taxon>
        <taxon>malvids</taxon>
        <taxon>Brassicales</taxon>
        <taxon>Brassicaceae</taxon>
        <taxon>Camelineae</taxon>
        <taxon>Arabidopsis</taxon>
    </lineage>
</organism>
<name>A0A8T2B2U7_ARASU</name>
<evidence type="ECO:0000256" key="1">
    <source>
        <dbReference type="SAM" id="Phobius"/>
    </source>
</evidence>
<keyword evidence="3" id="KW-1185">Reference proteome</keyword>
<evidence type="ECO:0000313" key="3">
    <source>
        <dbReference type="Proteomes" id="UP000694251"/>
    </source>
</evidence>
<comment type="caution">
    <text evidence="2">The sequence shown here is derived from an EMBL/GenBank/DDBJ whole genome shotgun (WGS) entry which is preliminary data.</text>
</comment>
<gene>
    <name evidence="2" type="ORF">ISN44_As08g012090</name>
</gene>
<accession>A0A8T2B2U7</accession>
<dbReference type="Proteomes" id="UP000694251">
    <property type="component" value="Chromosome 8"/>
</dbReference>